<dbReference type="Proteomes" id="UP000030156">
    <property type="component" value="Segment"/>
</dbReference>
<organism evidence="1 2">
    <name type="scientific">Enterobacteria phage IME_EC2</name>
    <dbReference type="NCBI Taxonomy" id="1414766"/>
    <lineage>
        <taxon>Viruses</taxon>
        <taxon>Duplodnaviria</taxon>
        <taxon>Heunggongvirae</taxon>
        <taxon>Uroviricota</taxon>
        <taxon>Caudoviricetes</taxon>
        <taxon>Murrayvirus</taxon>
        <taxon>Murrayvirus EC2</taxon>
    </lineage>
</organism>
<keyword evidence="2" id="KW-1185">Reference proteome</keyword>
<dbReference type="EMBL" id="KF591601">
    <property type="protein sequence ID" value="AGZ17831.1"/>
    <property type="molecule type" value="Genomic_DNA"/>
</dbReference>
<reference evidence="1 2" key="1">
    <citation type="submission" date="2013-08" db="EMBL/GenBank/DDBJ databases">
        <authorList>
            <person name="Tong Y."/>
            <person name="Hua Y."/>
            <person name="Mi Z."/>
            <person name="An X."/>
            <person name="Pei G."/>
            <person name="Wang W."/>
            <person name="Xu X."/>
            <person name="Li S."/>
        </authorList>
    </citation>
    <scope>NUCLEOTIDE SEQUENCE [LARGE SCALE GENOMIC DNA]</scope>
    <source>
        <strain evidence="1">Sewage</strain>
    </source>
</reference>
<proteinExistence type="predicted"/>
<evidence type="ECO:0000313" key="1">
    <source>
        <dbReference type="EMBL" id="AGZ17831.1"/>
    </source>
</evidence>
<sequence length="73" mass="8192">MARSLIAVKDAAGEKYLLPVRNIVSVTEFPDNERRVEVKVREPINGPDGRICGYELNLYYSPMSIAQFEGAYA</sequence>
<accession>A0A0A0P5Q0</accession>
<evidence type="ECO:0000313" key="2">
    <source>
        <dbReference type="Proteomes" id="UP000030156"/>
    </source>
</evidence>
<gene>
    <name evidence="1" type="ORF">IME_EC2_40</name>
</gene>
<protein>
    <submittedName>
        <fullName evidence="1">Uncharacterized protein</fullName>
    </submittedName>
</protein>
<name>A0A0A0P5Q0_9CAUD</name>